<reference evidence="2" key="2">
    <citation type="journal article" date="2018" name="Mol. Plant Microbe Interact.">
        <title>Genome sequence resources for the wheat stripe rust pathogen (Puccinia striiformis f. sp. tritici) and the barley stripe rust pathogen (Puccinia striiformis f. sp. hordei).</title>
        <authorList>
            <person name="Xia C."/>
            <person name="Wang M."/>
            <person name="Yin C."/>
            <person name="Cornejo O.E."/>
            <person name="Hulbert S.H."/>
            <person name="Chen X."/>
        </authorList>
    </citation>
    <scope>NUCLEOTIDE SEQUENCE [LARGE SCALE GENOMIC DNA]</scope>
    <source>
        <strain evidence="2">93-210</strain>
    </source>
</reference>
<evidence type="ECO:0000313" key="2">
    <source>
        <dbReference type="Proteomes" id="UP001060170"/>
    </source>
</evidence>
<comment type="caution">
    <text evidence="1">The sequence shown here is derived from an EMBL/GenBank/DDBJ whole genome shotgun (WGS) entry which is preliminary data.</text>
</comment>
<proteinExistence type="predicted"/>
<name>A0ACC0DS97_9BASI</name>
<dbReference type="EMBL" id="CM045880">
    <property type="protein sequence ID" value="KAI7938191.1"/>
    <property type="molecule type" value="Genomic_DNA"/>
</dbReference>
<gene>
    <name evidence="1" type="ORF">MJO28_015111</name>
</gene>
<dbReference type="Proteomes" id="UP001060170">
    <property type="component" value="Chromosome 16"/>
</dbReference>
<keyword evidence="2" id="KW-1185">Reference proteome</keyword>
<sequence>MVFDAKDARDDKGLNAIPHLNGHNYSIWVSMMELFLDSRGLLDVCIKVPTLPMDEEEKQKNAIILFHLACSIDKLIYNSVFKLHPGASAYKIWTTLKDKYNKRSVFTTGRVWRQWDKIFCTGTLMDYIERTYDCLGEFKNIGIDVTNEIFAACIISRVTDAKPLLMETLAADEATVSDSFRLLEKLRGIATHELNTISDNTSTKKAVNTSELALASSSSQQKGKRREQDWDCTNGHDFNSNHSKKKCWVENPHLKPKKFRPNTATVTTAKATVTETLESQPEKSSTTSDDMNGNAVPSFAYGVNFPLKMSETNNLENPLLAVGATGNNLPPNLGPYRDRVDSADSSNHGLPIGGQLPATDARATSPPLATHPYGTPVYAAEARAVPHFLESRIALPKYNPEPFGRKPVKIKTQNLQGVMFNGTNMEIGDFITRVERAAQLDGAQGSDICLQIVFFMQGEALAKEVQEMVERENYDWEKLKERFVQRWGSMMPLLKHTRAELDTFIAQAQAFGINTQRQFQDFSIKLENIVAYLLRCRQMTNVEDIRHAVLTCIARPIRIAVTKELIRDNQMQQAVDGSHILPPYRTIMEYIGRELKTMSILDIEDWSKEPPKAPANASRAPPIPQASQFPPKDRAMDDLTKTLAGWNVQRQPGFASASHVPYKPAQYERPPTSLKCHYCFGDGHTSYRCNAFSQDEFDKKVYREGKDYKLPNGTSIHFDRSRPVKAVVERFASMSRPPATPGVLNLPPGTQTQKSETPAEVQSSFGKLEECEPNRVASYEADMAKRLRGGKEIPDTPSAKKTRRDDEEDMDVDEDIMAIANKDYDPFPGYKEAQAEKENKKKALAKEYPEAEDRVVQRMVAEGRMELSYGEIFAISNGVTESFKKKISRKKVMIEPPTDKQTSTADVESDDASEDSSEEGEQAKRSHYACPLGYIKIGINGKEVQALLDNGSMVNVLPKEMAVRLGLIVTERSMNLKGIGGHKNEILGIAESVRVRIGNIKRSVHFWISSGDVQPILGKPFLIDVSASMKYVEAGGETLSINDDEGRTYLVPIITPSNQKWETSFPTNTTSTSNVVVAPEDHVFERRMQRDAAYLSYAARYKSAAKKIKPVNEAMPQNINKPLAFPTLSRDPYETPLTPFPPEFVPTPKITEERLKVVNFGPKDFLKTEELKLMKHVIVERQGAFAFGPEERGLLKHSYGEPYIIPVVPHSPWQQKPIPIAQAIRGKFIELVRERIRTGLYEQSCSSYSSPVFCVKKQDGNLRVVHDLQRLNKVTIKDAGLPPAPEDLIESFTGRACYGLGDIMGGYDERELSHVSRPLTTFETPLGRFQLTRLPQGATNSVAVYQSQMMWILQEEIPENVGIFIDDGGIKGPVSDYNQEVLPENPGIRRFIWEYAITLERVLFRIEEAGLTVSGKKFACCVPALELVGHVVCKNGRKISNKQLNKVESWPVPKNSTDVRGFLGVCVYVRMFIKDLSIIAAPLRRLTRKDAEWNWTDECQVAFEALKKIVGQDITLKKLDYSDGAGKIKLAVDSSCIAAGAVLTQEHEGKDRPVLYESVVFSPVESRYSQSKLELCGVAKILRKLQAQLWGQHFELLIDAKSLIEMINSPSLPNAPMTRWVAFIQLFSFDLRHVPGKTFTMPDGLSRRQPTDSESEGSDFDEDASWIKPHPGFGVKEVNTLNLGVEGSQFIQEGVWHLLQQYLTDMRRPEDCTDEEWKTIRHKSETFFLSDGKLKRRNKPFPQVVVSVHQSQRFILETLHEELGHRGVDETYRRCKLRFWWPNMKKNVTDWVKSCEACQKRSLLKPKELKHATGKSTVFGRVSMDAVHIKAGKWKYLLVARDDLSGWVEAVGLEKLTAAKVAAWFQENWIHRYGLPWTVAMDGGGEFGREVQDMLKKSGSIVKITTPYYPEANGMIERGHQPLKDALVKMCGNNGKKWREYLPLVLFADRISTKRTTGHTPYELIFGQPAVLPIDLEMETYLGTEWGSVKSTADLLLARVGQLERREEILQAAYKKMKETRSKSVEFWNNKGSDRGPIAEGELVLVYNKSLESQWGKLFENRWNGPYRVVKKEKSGAYALEELDGTPLKRRYAAPQVKVFRQRAD</sequence>
<accession>A0ACC0DS97</accession>
<protein>
    <submittedName>
        <fullName evidence="1">Uncharacterized protein</fullName>
    </submittedName>
</protein>
<reference evidence="1 2" key="3">
    <citation type="journal article" date="2022" name="Microbiol. Spectr.">
        <title>Folding features and dynamics of 3D genome architecture in plant fungal pathogens.</title>
        <authorList>
            <person name="Xia C."/>
        </authorList>
    </citation>
    <scope>NUCLEOTIDE SEQUENCE [LARGE SCALE GENOMIC DNA]</scope>
    <source>
        <strain evidence="1 2">93-210</strain>
    </source>
</reference>
<evidence type="ECO:0000313" key="1">
    <source>
        <dbReference type="EMBL" id="KAI7938191.1"/>
    </source>
</evidence>
<organism evidence="1 2">
    <name type="scientific">Puccinia striiformis f. sp. tritici</name>
    <dbReference type="NCBI Taxonomy" id="168172"/>
    <lineage>
        <taxon>Eukaryota</taxon>
        <taxon>Fungi</taxon>
        <taxon>Dikarya</taxon>
        <taxon>Basidiomycota</taxon>
        <taxon>Pucciniomycotina</taxon>
        <taxon>Pucciniomycetes</taxon>
        <taxon>Pucciniales</taxon>
        <taxon>Pucciniaceae</taxon>
        <taxon>Puccinia</taxon>
    </lineage>
</organism>
<reference evidence="2" key="1">
    <citation type="journal article" date="2018" name="BMC Genomics">
        <title>Genomic insights into host adaptation between the wheat stripe rust pathogen (Puccinia striiformis f. sp. tritici) and the barley stripe rust pathogen (Puccinia striiformis f. sp. hordei).</title>
        <authorList>
            <person name="Xia C."/>
            <person name="Wang M."/>
            <person name="Yin C."/>
            <person name="Cornejo O.E."/>
            <person name="Hulbert S.H."/>
            <person name="Chen X."/>
        </authorList>
    </citation>
    <scope>NUCLEOTIDE SEQUENCE [LARGE SCALE GENOMIC DNA]</scope>
    <source>
        <strain evidence="2">93-210</strain>
    </source>
</reference>